<dbReference type="GO" id="GO:0048038">
    <property type="term" value="F:quinone binding"/>
    <property type="evidence" value="ECO:0007669"/>
    <property type="project" value="InterPro"/>
</dbReference>
<dbReference type="EMBL" id="MLJW01000014">
    <property type="protein sequence ID" value="OIR13386.1"/>
    <property type="molecule type" value="Genomic_DNA"/>
</dbReference>
<keyword evidence="5" id="KW-0456">Lyase</keyword>
<feature type="domain" description="NADH-quinone oxidoreductase subunit D" evidence="4">
    <location>
        <begin position="260"/>
        <end position="411"/>
    </location>
</feature>
<dbReference type="GO" id="GO:0016829">
    <property type="term" value="F:lyase activity"/>
    <property type="evidence" value="ECO:0007669"/>
    <property type="project" value="UniProtKB-KW"/>
</dbReference>
<organism evidence="5">
    <name type="scientific">mine drainage metagenome</name>
    <dbReference type="NCBI Taxonomy" id="410659"/>
    <lineage>
        <taxon>unclassified sequences</taxon>
        <taxon>metagenomes</taxon>
        <taxon>ecological metagenomes</taxon>
    </lineage>
</organism>
<accession>A0A1J5SXU0</accession>
<keyword evidence="2" id="KW-0520">NAD</keyword>
<dbReference type="GO" id="GO:0008137">
    <property type="term" value="F:NADH dehydrogenase (ubiquinone) activity"/>
    <property type="evidence" value="ECO:0007669"/>
    <property type="project" value="InterPro"/>
</dbReference>
<feature type="domain" description="NADH:ubiquinone oxidoreductase 30kDa subunit" evidence="3">
    <location>
        <begin position="77"/>
        <end position="113"/>
    </location>
</feature>
<dbReference type="InterPro" id="IPR029014">
    <property type="entry name" value="NiFe-Hase_large"/>
</dbReference>
<dbReference type="Gene3D" id="1.10.645.10">
    <property type="entry name" value="Cytochrome-c3 Hydrogenase, chain B"/>
    <property type="match status" value="1"/>
</dbReference>
<evidence type="ECO:0000313" key="5">
    <source>
        <dbReference type="EMBL" id="OIR13386.1"/>
    </source>
</evidence>
<dbReference type="InterPro" id="IPR001268">
    <property type="entry name" value="NADH_UbQ_OxRdtase_30kDa_su"/>
</dbReference>
<keyword evidence="1" id="KW-0560">Oxidoreductase</keyword>
<dbReference type="Pfam" id="PF00346">
    <property type="entry name" value="Complex1_49kDa"/>
    <property type="match status" value="1"/>
</dbReference>
<dbReference type="InterPro" id="IPR052197">
    <property type="entry name" value="ComplexI_49kDa-like"/>
</dbReference>
<evidence type="ECO:0000256" key="1">
    <source>
        <dbReference type="ARBA" id="ARBA00023002"/>
    </source>
</evidence>
<dbReference type="InterPro" id="IPR001135">
    <property type="entry name" value="NADH_Q_OxRdtase_suD"/>
</dbReference>
<dbReference type="SUPFAM" id="SSF143243">
    <property type="entry name" value="Nqo5-like"/>
    <property type="match status" value="1"/>
</dbReference>
<evidence type="ECO:0000256" key="2">
    <source>
        <dbReference type="ARBA" id="ARBA00023027"/>
    </source>
</evidence>
<dbReference type="AlphaFoldDB" id="A0A1J5SXU0"/>
<protein>
    <submittedName>
        <fullName evidence="5">Formate hydrogenlyase subunit 5</fullName>
    </submittedName>
</protein>
<dbReference type="PANTHER" id="PTHR43485">
    <property type="entry name" value="HYDROGENASE-4 COMPONENT G"/>
    <property type="match status" value="1"/>
</dbReference>
<dbReference type="PANTHER" id="PTHR43485:SF1">
    <property type="entry name" value="FORMATE HYDROGENLYASE SUBUNIT 5-RELATED"/>
    <property type="match status" value="1"/>
</dbReference>
<reference evidence="5" key="1">
    <citation type="submission" date="2016-10" db="EMBL/GenBank/DDBJ databases">
        <title>Sequence of Gallionella enrichment culture.</title>
        <authorList>
            <person name="Poehlein A."/>
            <person name="Muehling M."/>
            <person name="Daniel R."/>
        </authorList>
    </citation>
    <scope>NUCLEOTIDE SEQUENCE</scope>
</reference>
<dbReference type="Pfam" id="PF00329">
    <property type="entry name" value="Complex1_30kDa"/>
    <property type="match status" value="1"/>
</dbReference>
<name>A0A1J5SXU0_9ZZZZ</name>
<dbReference type="GO" id="GO:0016651">
    <property type="term" value="F:oxidoreductase activity, acting on NAD(P)H"/>
    <property type="evidence" value="ECO:0007669"/>
    <property type="project" value="InterPro"/>
</dbReference>
<gene>
    <name evidence="5" type="primary">hycE_3</name>
    <name evidence="5" type="ORF">GALL_51990</name>
</gene>
<sequence length="492" mass="52578">MSASSFALLTNGSALPWGDLPEWPVDRFVGEIAAQLGRGGRLCAYFGVTDGPGTRLVALVAFDADNLLAAARSEPFTGAFPSLTPSHPQAHLFEREIHEQHGLTPAGHPWLKPVRRSAGRAPANGEFFRVDGPEIHEVAVGPIHAGIIEPGHFRFQCDGEEVIHLEIALGYQHRGVERALVGGPHRATQAQIETASGDATIAHATAHAMLAEALGATEPPLQAQWLRAVALELERLANHTGDLGALANDVAFLPTSSACGKIRGDFLNLTALVCGNRFGRHLVRAGGCRLDLETERAATLLGRLKTALADVEQAAAWFWDAASVRSRFENTGTVSAAQAAEIGLVGPAARACGLVRDVRYDHPAGWHRLAQAPVAVWPSGDVFARARVRTLEIQRSGAFLVEQLAGAPGGPTLEPLTPPAPDTFAVALVEGWRGEVCHVALTDPAGRFRHYKIIDPSFHNWMGLALALRGQAISDFPICNKSFNLSYCGFDL</sequence>
<evidence type="ECO:0000259" key="4">
    <source>
        <dbReference type="Pfam" id="PF00346"/>
    </source>
</evidence>
<dbReference type="SUPFAM" id="SSF56762">
    <property type="entry name" value="HydB/Nqo4-like"/>
    <property type="match status" value="1"/>
</dbReference>
<comment type="caution">
    <text evidence="5">The sequence shown here is derived from an EMBL/GenBank/DDBJ whole genome shotgun (WGS) entry which is preliminary data.</text>
</comment>
<evidence type="ECO:0000259" key="3">
    <source>
        <dbReference type="Pfam" id="PF00329"/>
    </source>
</evidence>
<proteinExistence type="predicted"/>
<dbReference type="InterPro" id="IPR037232">
    <property type="entry name" value="NADH_quin_OxRdtase_su_C/D-like"/>
</dbReference>
<dbReference type="GO" id="GO:0051287">
    <property type="term" value="F:NAD binding"/>
    <property type="evidence" value="ECO:0007669"/>
    <property type="project" value="InterPro"/>
</dbReference>